<dbReference type="Proteomes" id="UP001415857">
    <property type="component" value="Unassembled WGS sequence"/>
</dbReference>
<accession>A0AAP0RXP8</accession>
<dbReference type="InterPro" id="IPR006869">
    <property type="entry name" value="DUF547"/>
</dbReference>
<name>A0AAP0RXP8_LIQFO</name>
<protein>
    <recommendedName>
        <fullName evidence="2">DUF547 domain-containing protein</fullName>
    </recommendedName>
</protein>
<comment type="caution">
    <text evidence="3">The sequence shown here is derived from an EMBL/GenBank/DDBJ whole genome shotgun (WGS) entry which is preliminary data.</text>
</comment>
<dbReference type="Pfam" id="PF04784">
    <property type="entry name" value="DUF547"/>
    <property type="match status" value="1"/>
</dbReference>
<organism evidence="3 4">
    <name type="scientific">Liquidambar formosana</name>
    <name type="common">Formosan gum</name>
    <dbReference type="NCBI Taxonomy" id="63359"/>
    <lineage>
        <taxon>Eukaryota</taxon>
        <taxon>Viridiplantae</taxon>
        <taxon>Streptophyta</taxon>
        <taxon>Embryophyta</taxon>
        <taxon>Tracheophyta</taxon>
        <taxon>Spermatophyta</taxon>
        <taxon>Magnoliopsida</taxon>
        <taxon>eudicotyledons</taxon>
        <taxon>Gunneridae</taxon>
        <taxon>Pentapetalae</taxon>
        <taxon>Saxifragales</taxon>
        <taxon>Altingiaceae</taxon>
        <taxon>Liquidambar</taxon>
    </lineage>
</organism>
<evidence type="ECO:0000256" key="1">
    <source>
        <dbReference type="SAM" id="MobiDB-lite"/>
    </source>
</evidence>
<dbReference type="PANTHER" id="PTHR23054">
    <property type="entry name" value="TERNARY COMPLEX FACTOR MIP1, LEUCINE-ZIPPER-RELATED"/>
    <property type="match status" value="1"/>
</dbReference>
<proteinExistence type="predicted"/>
<evidence type="ECO:0000313" key="3">
    <source>
        <dbReference type="EMBL" id="KAK9287115.1"/>
    </source>
</evidence>
<feature type="region of interest" description="Disordered" evidence="1">
    <location>
        <begin position="49"/>
        <end position="70"/>
    </location>
</feature>
<feature type="domain" description="DUF547" evidence="2">
    <location>
        <begin position="240"/>
        <end position="374"/>
    </location>
</feature>
<dbReference type="PANTHER" id="PTHR23054:SF20">
    <property type="entry name" value="DUF547 DOMAIN-CONTAINING PROTEIN"/>
    <property type="match status" value="1"/>
</dbReference>
<keyword evidence="4" id="KW-1185">Reference proteome</keyword>
<feature type="region of interest" description="Disordered" evidence="1">
    <location>
        <begin position="16"/>
        <end position="37"/>
    </location>
</feature>
<sequence>MFSEASARGIVSKNENSVNHSCPLLPPRNSFDNPPKKCNDIWGPQKLSDSSIHRSHSSLSQRSACSTRTSPPTGIVAEAVYSYHSLPLSMLERAQGATSNAVSLAEHLGSHISKHFLETPNWLSEEMIKCISTIYCKLADPPLISNDYYSSPISCSSSLNEFSPQGQCDMWSPETRKYSSFNSNLDNPLHIEGSVEFSGPYCTMVEVQWICRDSKKLRDIEPMLKRFRSLVGRLEEVDPRKMKHEDKLAFWINVHNALVMHAFLVYGIPQNNLKRMSLVLKAAYNVGGQTINVDMIQNSILGCRLPRPGQWLRLLFSSKMKFKVGDPRRLYAIEHPEPLLHFALCSGSHSDPVLRLYTPKRVLQELEAAKEEYIQLTLIVHKEQKIFLPKIVESFSKDSDICSAGLVEMIEHFMPDSLRMSIQKCQRGKSWKSIEWIPHNFTFRYLLSKDLAK</sequence>
<dbReference type="AlphaFoldDB" id="A0AAP0RXP8"/>
<feature type="compositionally biased region" description="Low complexity" evidence="1">
    <location>
        <begin position="57"/>
        <end position="66"/>
    </location>
</feature>
<evidence type="ECO:0000259" key="2">
    <source>
        <dbReference type="Pfam" id="PF04784"/>
    </source>
</evidence>
<evidence type="ECO:0000313" key="4">
    <source>
        <dbReference type="Proteomes" id="UP001415857"/>
    </source>
</evidence>
<gene>
    <name evidence="3" type="ORF">L1049_015526</name>
</gene>
<reference evidence="3 4" key="1">
    <citation type="journal article" date="2024" name="Plant J.">
        <title>Genome sequences and population genomics reveal climatic adaptation and genomic divergence between two closely related sweetgum species.</title>
        <authorList>
            <person name="Xu W.Q."/>
            <person name="Ren C.Q."/>
            <person name="Zhang X.Y."/>
            <person name="Comes H.P."/>
            <person name="Liu X.H."/>
            <person name="Li Y.G."/>
            <person name="Kettle C.J."/>
            <person name="Jalonen R."/>
            <person name="Gaisberger H."/>
            <person name="Ma Y.Z."/>
            <person name="Qiu Y.X."/>
        </authorList>
    </citation>
    <scope>NUCLEOTIDE SEQUENCE [LARGE SCALE GENOMIC DNA]</scope>
    <source>
        <strain evidence="3">Hangzhou</strain>
    </source>
</reference>
<dbReference type="EMBL" id="JBBPBK010000004">
    <property type="protein sequence ID" value="KAK9287115.1"/>
    <property type="molecule type" value="Genomic_DNA"/>
</dbReference>